<dbReference type="Gene3D" id="2.60.40.2630">
    <property type="match status" value="1"/>
</dbReference>
<dbReference type="RefSeq" id="WP_010802759.1">
    <property type="nucleotide sequence ID" value="NZ_CAJSYT010000029.1"/>
</dbReference>
<proteinExistence type="predicted"/>
<organism evidence="1">
    <name type="scientific">Parabacteroides goldsteinii</name>
    <dbReference type="NCBI Taxonomy" id="328812"/>
    <lineage>
        <taxon>Bacteria</taxon>
        <taxon>Pseudomonadati</taxon>
        <taxon>Bacteroidota</taxon>
        <taxon>Bacteroidia</taxon>
        <taxon>Bacteroidales</taxon>
        <taxon>Tannerellaceae</taxon>
        <taxon>Parabacteroides</taxon>
    </lineage>
</organism>
<gene>
    <name evidence="1" type="ORF">GKE01_25835</name>
</gene>
<evidence type="ECO:0000313" key="1">
    <source>
        <dbReference type="EMBL" id="MRY14841.1"/>
    </source>
</evidence>
<dbReference type="Pfam" id="PF13149">
    <property type="entry name" value="Mfa_like_1"/>
    <property type="match status" value="1"/>
</dbReference>
<dbReference type="InterPro" id="IPR042278">
    <property type="entry name" value="Mfa-like_1_N"/>
</dbReference>
<dbReference type="InterPro" id="IPR025049">
    <property type="entry name" value="Mfa-like_1"/>
</dbReference>
<reference evidence="1" key="1">
    <citation type="journal article" date="2019" name="Nat. Med.">
        <title>A library of human gut bacterial isolates paired with longitudinal multiomics data enables mechanistic microbiome research.</title>
        <authorList>
            <person name="Poyet M."/>
            <person name="Groussin M."/>
            <person name="Gibbons S.M."/>
            <person name="Avila-Pacheco J."/>
            <person name="Jiang X."/>
            <person name="Kearney S.M."/>
            <person name="Perrotta A.R."/>
            <person name="Berdy B."/>
            <person name="Zhao S."/>
            <person name="Lieberman T.D."/>
            <person name="Swanson P.K."/>
            <person name="Smith M."/>
            <person name="Roesemann S."/>
            <person name="Alexander J.E."/>
            <person name="Rich S.A."/>
            <person name="Livny J."/>
            <person name="Vlamakis H."/>
            <person name="Clish C."/>
            <person name="Bullock K."/>
            <person name="Deik A."/>
            <person name="Scott J."/>
            <person name="Pierce K.A."/>
            <person name="Xavier R.J."/>
            <person name="Alm E.J."/>
        </authorList>
    </citation>
    <scope>NUCLEOTIDE SEQUENCE</scope>
    <source>
        <strain evidence="1">BIOML-A4</strain>
    </source>
</reference>
<comment type="caution">
    <text evidence="1">The sequence shown here is derived from an EMBL/GenBank/DDBJ whole genome shotgun (WGS) entry which is preliminary data.</text>
</comment>
<dbReference type="EMBL" id="WKLP01000075">
    <property type="protein sequence ID" value="MRY14841.1"/>
    <property type="molecule type" value="Genomic_DNA"/>
</dbReference>
<sequence>MKTTTLVLVAGLGLLCACSDNRGAETPDLSGVIRFESGIQTKAGPVTGTQFAAGTKVGVYTLENRNGVPVWTTSVSDASNNLIMNNVEAEVSGSGGLVYEPVKMYTANANYSFFAYYPYEASVTDPSAGQPPKLACTFGKTPSDQIDYMYASPLENKKPVTGAYLLSFNHALTQVTVKVVNGTGDKLTLHSLKIQAPGGATLNIGNGTWSAPSGSETYILFGPSAAEEIQPKASFSVPGQLMLLPVAAKGTAYTFDMGVTEGDASSAIEKTGQTLTLPTEGLRAGYSYEYTVTYGSASSIQLSTSVVEWQYVSGPGITVK</sequence>
<evidence type="ECO:0008006" key="2">
    <source>
        <dbReference type="Google" id="ProtNLM"/>
    </source>
</evidence>
<protein>
    <recommendedName>
        <fullName evidence="2">Fimbrillin family protein</fullName>
    </recommendedName>
</protein>
<dbReference type="AlphaFoldDB" id="A0A6G1ZMD1"/>
<name>A0A6G1ZMD1_9BACT</name>
<dbReference type="Gene3D" id="2.60.40.2620">
    <property type="entry name" value="Fimbrillin-like"/>
    <property type="match status" value="1"/>
</dbReference>
<accession>A0A6G1ZMD1</accession>
<dbReference type="CDD" id="cd13120">
    <property type="entry name" value="BF2867_like_N"/>
    <property type="match status" value="1"/>
</dbReference>
<dbReference type="CDD" id="cd13121">
    <property type="entry name" value="BF2867_like_C"/>
    <property type="match status" value="1"/>
</dbReference>
<dbReference type="PROSITE" id="PS51257">
    <property type="entry name" value="PROKAR_LIPOPROTEIN"/>
    <property type="match status" value="1"/>
</dbReference>